<keyword evidence="2" id="KW-1185">Reference proteome</keyword>
<proteinExistence type="predicted"/>
<gene>
    <name evidence="1" type="ORF">IQ241_23115</name>
</gene>
<dbReference type="EMBL" id="JADEXG010000087">
    <property type="protein sequence ID" value="MBE9080148.1"/>
    <property type="molecule type" value="Genomic_DNA"/>
</dbReference>
<protein>
    <recommendedName>
        <fullName evidence="3">CAAX protease</fullName>
    </recommendedName>
</protein>
<name>A0A8J7AYH8_9CYAN</name>
<sequence>MIKQAIRLVALILIALGLITLLSPANPAWVQGYLWLGNKLWQLLLDLARIGLITLIFAGLLAPFESLGWWAGWYGDDPPAEQLPTLAEAAAGLPDLPHEPSRQRYVVYLDGISQNSEEYAPRVQGFLEQLAAELPPEMLLIQDIMTYSVTNRLLTDSRPLAAFWRWVNQVRAKRLKNFLGLFVNVRNLYQVAVSTDSRYGPIFNRGTAEVILEGLVQHGYPLGSSLPVTLVGYSGGAQVALGAVTYLKGAIAAPIEVISIAGVISGNTGVLELERLYHLVGNYDPVAKLGAVMFPKRWPLLSWSNWNLARSRGKISFISLGPVDHDSADGPLDADADLPDGRSNLRQTLDIIHEILTRADGADPFEPELPSRELEKLFAGPRTPSNYEIFLQAPFNRPDYYHLEPPDPSVYRPVSDWLGRLILPPREQRQDINQILFEVHHAPHDHQNLVGQVVTLRWQNRPATKAYIRRVSTDLYFNDQAEESIHQGRVHPERLNHWRQVNPLESLVGAHPIDDIVVRLRQPVVADPQSSQPSLALSREPVLITGQYYGLATILDALSEPADCFQVRHFSPASQQFDGKIEIIRIPPVLADRRGVFPATTRRIADSPLNEGGWYIYGAWGGTSEQDERFTVRAIAPRALFALQPERIVLGEAATVRYIRREYWQDAAQKKGEIQSVLLSARARPTSDAKAEAKAAAIADWLAGDRALVLHTFGGIGGQKKEFAPLGIFFGHFAFGLAQVRHEPLTQRLRFDINYRQVYTQNPSGIVAATLDWTNYMGDRQWGWLGSRPVADILVKLAALTEDYDFDGQPLSPLRALAYQLDIMMARYRTGDGTGTTFAGPANSCVQDSCQALYLAIQMIEREIKSNSTIRDWLQRYPEHPQTQRLEQLRSLGRAIENKLVPWRTLRRDWRESTHSLLGTRLSEQPIRTLANALTSWRSLLPRLASDQLAEIFLEHGASLWILRTHQVGGYDPTIQPLAPTKLWF</sequence>
<evidence type="ECO:0008006" key="3">
    <source>
        <dbReference type="Google" id="ProtNLM"/>
    </source>
</evidence>
<accession>A0A8J7AYH8</accession>
<evidence type="ECO:0000313" key="1">
    <source>
        <dbReference type="EMBL" id="MBE9080148.1"/>
    </source>
</evidence>
<dbReference type="Proteomes" id="UP000636505">
    <property type="component" value="Unassembled WGS sequence"/>
</dbReference>
<evidence type="ECO:0000313" key="2">
    <source>
        <dbReference type="Proteomes" id="UP000636505"/>
    </source>
</evidence>
<dbReference type="AlphaFoldDB" id="A0A8J7AYH8"/>
<dbReference type="RefSeq" id="WP_193911810.1">
    <property type="nucleotide sequence ID" value="NZ_JADEXG010000087.1"/>
</dbReference>
<organism evidence="1 2">
    <name type="scientific">Vasconcelosia minhoensis LEGE 07310</name>
    <dbReference type="NCBI Taxonomy" id="915328"/>
    <lineage>
        <taxon>Bacteria</taxon>
        <taxon>Bacillati</taxon>
        <taxon>Cyanobacteriota</taxon>
        <taxon>Cyanophyceae</taxon>
        <taxon>Nodosilineales</taxon>
        <taxon>Cymatolegaceae</taxon>
        <taxon>Vasconcelosia</taxon>
        <taxon>Vasconcelosia minhoensis</taxon>
    </lineage>
</organism>
<reference evidence="1" key="1">
    <citation type="submission" date="2020-10" db="EMBL/GenBank/DDBJ databases">
        <authorList>
            <person name="Castelo-Branco R."/>
            <person name="Eusebio N."/>
            <person name="Adriana R."/>
            <person name="Vieira A."/>
            <person name="Brugerolle De Fraissinette N."/>
            <person name="Rezende De Castro R."/>
            <person name="Schneider M.P."/>
            <person name="Vasconcelos V."/>
            <person name="Leao P.N."/>
        </authorList>
    </citation>
    <scope>NUCLEOTIDE SEQUENCE</scope>
    <source>
        <strain evidence="1">LEGE 07310</strain>
    </source>
</reference>
<comment type="caution">
    <text evidence="1">The sequence shown here is derived from an EMBL/GenBank/DDBJ whole genome shotgun (WGS) entry which is preliminary data.</text>
</comment>